<name>A0A364RJU1_9BACT</name>
<reference evidence="3 4" key="2">
    <citation type="submission" date="2018-07" db="EMBL/GenBank/DDBJ databases">
        <title>Pontibacter sp. 2b14 genomic sequence and assembly.</title>
        <authorList>
            <person name="Du Z.-J."/>
        </authorList>
    </citation>
    <scope>NUCLEOTIDE SEQUENCE [LARGE SCALE GENOMIC DNA]</scope>
    <source>
        <strain evidence="3 4">2b14</strain>
    </source>
</reference>
<dbReference type="EMBL" id="QMDV01000001">
    <property type="protein sequence ID" value="RAU84545.1"/>
    <property type="molecule type" value="Genomic_DNA"/>
</dbReference>
<evidence type="ECO:0000256" key="1">
    <source>
        <dbReference type="PROSITE-ProRule" id="PRU00339"/>
    </source>
</evidence>
<reference evidence="3 4" key="1">
    <citation type="submission" date="2018-06" db="EMBL/GenBank/DDBJ databases">
        <authorList>
            <person name="Liu Z.-W."/>
        </authorList>
    </citation>
    <scope>NUCLEOTIDE SEQUENCE [LARGE SCALE GENOMIC DNA]</scope>
    <source>
        <strain evidence="3 4">2b14</strain>
    </source>
</reference>
<dbReference type="Pfam" id="PF13181">
    <property type="entry name" value="TPR_8"/>
    <property type="match status" value="1"/>
</dbReference>
<feature type="region of interest" description="Disordered" evidence="2">
    <location>
        <begin position="756"/>
        <end position="818"/>
    </location>
</feature>
<dbReference type="Proteomes" id="UP000251692">
    <property type="component" value="Unassembled WGS sequence"/>
</dbReference>
<organism evidence="3 4">
    <name type="scientific">Pontibacter arcticus</name>
    <dbReference type="NCBI Taxonomy" id="2080288"/>
    <lineage>
        <taxon>Bacteria</taxon>
        <taxon>Pseudomonadati</taxon>
        <taxon>Bacteroidota</taxon>
        <taxon>Cytophagia</taxon>
        <taxon>Cytophagales</taxon>
        <taxon>Hymenobacteraceae</taxon>
        <taxon>Pontibacter</taxon>
    </lineage>
</organism>
<comment type="caution">
    <text evidence="3">The sequence shown here is derived from an EMBL/GenBank/DDBJ whole genome shotgun (WGS) entry which is preliminary data.</text>
</comment>
<proteinExistence type="predicted"/>
<keyword evidence="4" id="KW-1185">Reference proteome</keyword>
<evidence type="ECO:0000313" key="4">
    <source>
        <dbReference type="Proteomes" id="UP000251692"/>
    </source>
</evidence>
<feature type="repeat" description="TPR" evidence="1">
    <location>
        <begin position="643"/>
        <end position="676"/>
    </location>
</feature>
<keyword evidence="1" id="KW-0802">TPR repeat</keyword>
<dbReference type="AlphaFoldDB" id="A0A364RJU1"/>
<protein>
    <recommendedName>
        <fullName evidence="5">Tetratricopeptide repeat-containing protein</fullName>
    </recommendedName>
</protein>
<dbReference type="SMART" id="SM00028">
    <property type="entry name" value="TPR"/>
    <property type="match status" value="5"/>
</dbReference>
<feature type="compositionally biased region" description="Polar residues" evidence="2">
    <location>
        <begin position="760"/>
        <end position="771"/>
    </location>
</feature>
<accession>A0A364RJU1</accession>
<dbReference type="InterPro" id="IPR019734">
    <property type="entry name" value="TPR_rpt"/>
</dbReference>
<dbReference type="OrthoDB" id="1522549at2"/>
<evidence type="ECO:0008006" key="5">
    <source>
        <dbReference type="Google" id="ProtNLM"/>
    </source>
</evidence>
<dbReference type="Gene3D" id="1.25.40.10">
    <property type="entry name" value="Tetratricopeptide repeat domain"/>
    <property type="match status" value="4"/>
</dbReference>
<dbReference type="PROSITE" id="PS51257">
    <property type="entry name" value="PROKAR_LIPOPROTEIN"/>
    <property type="match status" value="1"/>
</dbReference>
<feature type="repeat" description="TPR" evidence="1">
    <location>
        <begin position="220"/>
        <end position="253"/>
    </location>
</feature>
<gene>
    <name evidence="3" type="ORF">DP923_05055</name>
</gene>
<dbReference type="SUPFAM" id="SSF81901">
    <property type="entry name" value="HCP-like"/>
    <property type="match status" value="1"/>
</dbReference>
<evidence type="ECO:0000256" key="2">
    <source>
        <dbReference type="SAM" id="MobiDB-lite"/>
    </source>
</evidence>
<dbReference type="PROSITE" id="PS50005">
    <property type="entry name" value="TPR"/>
    <property type="match status" value="2"/>
</dbReference>
<evidence type="ECO:0000313" key="3">
    <source>
        <dbReference type="EMBL" id="RAU84545.1"/>
    </source>
</evidence>
<dbReference type="InterPro" id="IPR011990">
    <property type="entry name" value="TPR-like_helical_dom_sf"/>
</dbReference>
<sequence>MTTLNKYALLVFTALILLFSSCSVERKNPLSKAYHNTTAHYNGYFLGREKMNAVEKAVQDKMVYDYSQVLPLYPVLDSVTAKAAAADLEDVVKKASFPIQWHKNSKWIDECYLLIGKARFYQLDFNDAAKTFKFVNTSSPDKDTQHEALVWLMRTFLKLEEMDNAQSVSEYLRKERLNKANARELYLARAQYHRILGDTTAVIQNLALSIPNFEEKDAESRARFTLAQLYEATKQDKEAYQHYSAILKRNPPYDLGFFSRLNLGQVTELTNNQDMERIAGYYQRLLKDEKNKEYRDKIYYEMAQFEFRQKQYDQGLAYLKQSLKTPGALPNQRAYSYCLAGEVYFENLNKYDLAEAYYDSAVQVYPQQAQDFEVVQERRTILGEFVQNYTTIQTQDSLQRLAKLSEAERMALVQQLVQREDSVQQAFTAQQLQQQNTPQRRSSTLANRNGDAFATAANSTGVFYFDNPTAMASARSEFQRRWGNRPSQDFWRTRIRGEATQQTPIAQAEQTEPTDTVQVSPEARMQAQVQAYLQNIPLSTADLQRSEKQVEEALFNLGNIYSQKLKDPAKATKTFEELLRRFPNTEHAAETSYSLYLLYARNDEAQKQAYYTKIKQQYPSSIYARLVDDPAYMSKNALENLDAHILYDSAYTYYEAQDYQKATALLNKVASLYPLNDIPDKIAYLEAMLVARTQKPEMLRQQLLRFQNQYPNSTLLPKVNTLLASYTSLEERNQLRDQAPPKPAPMQQPTAALTPEEKVNQQLAASATSTPKPQPAAEKTTPNQPLPATAEVTPAQQPAETISEELPEAPSSETVAAEEPATIEDELAYQATPDSAYYFVMIYPTDAPAFKEVQPKYTKYNNTYFRAQNLQVESVAFAEGKTMLVMRAFTDLKVAQSFRIKQMTAQAPVGRIRGVEFTTFVISSANYQKFMQKKDVETYLAFFKNNY</sequence>
<dbReference type="Pfam" id="PF13174">
    <property type="entry name" value="TPR_6"/>
    <property type="match status" value="2"/>
</dbReference>